<keyword evidence="14" id="KW-1003">Cell membrane</keyword>
<evidence type="ECO:0000256" key="4">
    <source>
        <dbReference type="ARBA" id="ARBA00022692"/>
    </source>
</evidence>
<evidence type="ECO:0000256" key="9">
    <source>
        <dbReference type="ARBA" id="ARBA00022840"/>
    </source>
</evidence>
<evidence type="ECO:0000313" key="18">
    <source>
        <dbReference type="EMBL" id="CCH87689.1"/>
    </source>
</evidence>
<dbReference type="GO" id="GO:0006508">
    <property type="term" value="P:proteolysis"/>
    <property type="evidence" value="ECO:0007669"/>
    <property type="project" value="UniProtKB-KW"/>
</dbReference>
<evidence type="ECO:0000256" key="11">
    <source>
        <dbReference type="ARBA" id="ARBA00023049"/>
    </source>
</evidence>
<keyword evidence="10 14" id="KW-1133">Transmembrane helix</keyword>
<dbReference type="InterPro" id="IPR027417">
    <property type="entry name" value="P-loop_NTPase"/>
</dbReference>
<keyword evidence="6 14" id="KW-0547">Nucleotide-binding</keyword>
<feature type="binding site" evidence="14">
    <location>
        <position position="522"/>
    </location>
    <ligand>
        <name>Zn(2+)</name>
        <dbReference type="ChEBI" id="CHEBI:29105"/>
        <note>catalytic</note>
    </ligand>
</feature>
<keyword evidence="19" id="KW-1185">Reference proteome</keyword>
<dbReference type="FunFam" id="1.20.58.760:FF:000001">
    <property type="entry name" value="ATP-dependent zinc metalloprotease FtsH"/>
    <property type="match status" value="1"/>
</dbReference>
<evidence type="ECO:0000256" key="12">
    <source>
        <dbReference type="ARBA" id="ARBA00023136"/>
    </source>
</evidence>
<evidence type="ECO:0000256" key="6">
    <source>
        <dbReference type="ARBA" id="ARBA00022741"/>
    </source>
</evidence>
<comment type="subunit">
    <text evidence="14">Homohexamer.</text>
</comment>
<dbReference type="FunFam" id="1.10.8.60:FF:000001">
    <property type="entry name" value="ATP-dependent zinc metalloprotease FtsH"/>
    <property type="match status" value="1"/>
</dbReference>
<dbReference type="GO" id="GO:0004222">
    <property type="term" value="F:metalloendopeptidase activity"/>
    <property type="evidence" value="ECO:0007669"/>
    <property type="project" value="InterPro"/>
</dbReference>
<dbReference type="CDD" id="cd19501">
    <property type="entry name" value="RecA-like_FtsH"/>
    <property type="match status" value="1"/>
</dbReference>
<dbReference type="KEGG" id="mmar:MODMU_2257"/>
<dbReference type="GO" id="GO:0008270">
    <property type="term" value="F:zinc ion binding"/>
    <property type="evidence" value="ECO:0007669"/>
    <property type="project" value="UniProtKB-UniRule"/>
</dbReference>
<dbReference type="SMART" id="SM00382">
    <property type="entry name" value="AAA"/>
    <property type="match status" value="1"/>
</dbReference>
<keyword evidence="18" id="KW-0132">Cell division</keyword>
<dbReference type="EC" id="3.4.24.-" evidence="14"/>
<comment type="similarity">
    <text evidence="2 14">In the C-terminal section; belongs to the peptidase M41 family.</text>
</comment>
<dbReference type="Pfam" id="PF01434">
    <property type="entry name" value="Peptidase_M41"/>
    <property type="match status" value="1"/>
</dbReference>
<evidence type="ECO:0000259" key="17">
    <source>
        <dbReference type="SMART" id="SM00382"/>
    </source>
</evidence>
<sequence length="635" mass="66907">MTPTARSGPPQDRPAAPAPPPPPGWRRWLIPIGVVITAVLLLLPRMGSAPEQVDYGQLSQQVAAKHVDTLALTADGAITGTYRSDYRSGDEFTSHYPTGVQGVDETFLTQVKDPAFVPHFSATGATGSLLGTLLSFLPILLFVGYFVYIGRMARRGALGGGLGAMGVGRSRAKVVDADRPTTTFADVAGYEGVKRDVTEVVDFLRSNEKYAAAGAIAPRGVLMAGPPGTGKTLLARAVAGEASVPFFSITGSGFVELYVGVGASRVRDLFAEARKRAPSIIFIDEIDAIGQRRGAGLSVNDEREQTLNQLLAEMDGFDPATGVVVMAATNRPETLDPALLRPGRFDRQVVVPLPTQPERAAILAVHAAGKHLRPDVDLQATARATPGFSGADLANLMNEAAIVAVRDDRSEVTAADLAQARDRILLGQRQGSNFLPESEKRNVAVHESGHALVAALSPAADPVDRVTILPSGMALGVTEQVPEEERHLYSAEHLTTSLAVRLGGRAAELVVFGQGSTGASNDLAGATDLATRMVREFGLSAALGPVGYGSDSPQYLGGGPSGNRVYSEETQRVIDTEVARLLREAEEQAVALLSRHRGALDALTRQLLDHETVTGDVVRAIARAGEPAVAGRPEA</sequence>
<dbReference type="AlphaFoldDB" id="I4EWC6"/>
<evidence type="ECO:0000256" key="10">
    <source>
        <dbReference type="ARBA" id="ARBA00022989"/>
    </source>
</evidence>
<comment type="function">
    <text evidence="14">Acts as a processive, ATP-dependent zinc metallopeptidase for both cytoplasmic and membrane proteins. Plays a role in the quality control of integral membrane proteins.</text>
</comment>
<dbReference type="eggNOG" id="COG0465">
    <property type="taxonomic scope" value="Bacteria"/>
</dbReference>
<dbReference type="InterPro" id="IPR041569">
    <property type="entry name" value="AAA_lid_3"/>
</dbReference>
<name>I4EWC6_MODI5</name>
<evidence type="ECO:0000256" key="1">
    <source>
        <dbReference type="ARBA" id="ARBA00004370"/>
    </source>
</evidence>
<feature type="active site" evidence="14">
    <location>
        <position position="447"/>
    </location>
</feature>
<evidence type="ECO:0000256" key="15">
    <source>
        <dbReference type="RuleBase" id="RU003651"/>
    </source>
</evidence>
<dbReference type="STRING" id="477641.MODMU_2257"/>
<dbReference type="PATRIC" id="fig|477641.3.peg.2146"/>
<feature type="transmembrane region" description="Helical" evidence="14">
    <location>
        <begin position="25"/>
        <end position="43"/>
    </location>
</feature>
<gene>
    <name evidence="14" type="primary">ftsH</name>
    <name evidence="18" type="ordered locus">MODMU_2257</name>
</gene>
<evidence type="ECO:0000256" key="7">
    <source>
        <dbReference type="ARBA" id="ARBA00022801"/>
    </source>
</evidence>
<dbReference type="Proteomes" id="UP000006461">
    <property type="component" value="Chromosome"/>
</dbReference>
<keyword evidence="12 14" id="KW-0472">Membrane</keyword>
<dbReference type="InterPro" id="IPR005936">
    <property type="entry name" value="FtsH"/>
</dbReference>
<keyword evidence="7 14" id="KW-0378">Hydrolase</keyword>
<dbReference type="HAMAP" id="MF_01458">
    <property type="entry name" value="FtsH"/>
    <property type="match status" value="1"/>
</dbReference>
<dbReference type="NCBIfam" id="TIGR01241">
    <property type="entry name" value="FtsH_fam"/>
    <property type="match status" value="1"/>
</dbReference>
<dbReference type="InterPro" id="IPR000642">
    <property type="entry name" value="Peptidase_M41"/>
</dbReference>
<keyword evidence="3 14" id="KW-0645">Protease</keyword>
<dbReference type="GO" id="GO:0016887">
    <property type="term" value="F:ATP hydrolysis activity"/>
    <property type="evidence" value="ECO:0007669"/>
    <property type="project" value="UniProtKB-UniRule"/>
</dbReference>
<feature type="binding site" evidence="14">
    <location>
        <position position="446"/>
    </location>
    <ligand>
        <name>Zn(2+)</name>
        <dbReference type="ChEBI" id="CHEBI:29105"/>
        <note>catalytic</note>
    </ligand>
</feature>
<feature type="domain" description="AAA+ ATPase" evidence="17">
    <location>
        <begin position="217"/>
        <end position="355"/>
    </location>
</feature>
<reference evidence="18 19" key="1">
    <citation type="journal article" date="2012" name="J. Bacteriol.">
        <title>Genome Sequence of Radiation-Resistant Modestobacter marinus Strain BC501, a Representative Actinobacterium That Thrives on Calcareous Stone Surfaces.</title>
        <authorList>
            <person name="Normand P."/>
            <person name="Gury J."/>
            <person name="Pujic P."/>
            <person name="Chouaia B."/>
            <person name="Crotti E."/>
            <person name="Brusetti L."/>
            <person name="Daffonchio D."/>
            <person name="Vacherie B."/>
            <person name="Barbe V."/>
            <person name="Medigue C."/>
            <person name="Calteau A."/>
            <person name="Ghodhbane-Gtari F."/>
            <person name="Essoussi I."/>
            <person name="Nouioui I."/>
            <person name="Abbassi-Ghozzi I."/>
            <person name="Gtari M."/>
        </authorList>
    </citation>
    <scope>NUCLEOTIDE SEQUENCE [LARGE SCALE GENOMIC DNA]</scope>
    <source>
        <strain evidence="19">BC 501</strain>
    </source>
</reference>
<evidence type="ECO:0000256" key="14">
    <source>
        <dbReference type="HAMAP-Rule" id="MF_01458"/>
    </source>
</evidence>
<keyword evidence="4 14" id="KW-0812">Transmembrane</keyword>
<comment type="similarity">
    <text evidence="15">Belongs to the AAA ATPase family.</text>
</comment>
<evidence type="ECO:0000256" key="2">
    <source>
        <dbReference type="ARBA" id="ARBA00010044"/>
    </source>
</evidence>
<keyword evidence="9 14" id="KW-0067">ATP-binding</keyword>
<comment type="similarity">
    <text evidence="13 14">In the central section; belongs to the AAA ATPase family.</text>
</comment>
<feature type="binding site" evidence="14">
    <location>
        <begin position="225"/>
        <end position="232"/>
    </location>
    <ligand>
        <name>ATP</name>
        <dbReference type="ChEBI" id="CHEBI:30616"/>
    </ligand>
</feature>
<dbReference type="Pfam" id="PF17862">
    <property type="entry name" value="AAA_lid_3"/>
    <property type="match status" value="1"/>
</dbReference>
<keyword evidence="5 14" id="KW-0479">Metal-binding</keyword>
<dbReference type="SUPFAM" id="SSF52540">
    <property type="entry name" value="P-loop containing nucleoside triphosphate hydrolases"/>
    <property type="match status" value="1"/>
</dbReference>
<evidence type="ECO:0000256" key="5">
    <source>
        <dbReference type="ARBA" id="ARBA00022723"/>
    </source>
</evidence>
<dbReference type="InterPro" id="IPR003959">
    <property type="entry name" value="ATPase_AAA_core"/>
</dbReference>
<protein>
    <recommendedName>
        <fullName evidence="14">ATP-dependent zinc metalloprotease FtsH</fullName>
        <ecNumber evidence="14">3.4.24.-</ecNumber>
    </recommendedName>
</protein>
<feature type="binding site" evidence="14">
    <location>
        <position position="450"/>
    </location>
    <ligand>
        <name>Zn(2+)</name>
        <dbReference type="ChEBI" id="CHEBI:29105"/>
        <note>catalytic</note>
    </ligand>
</feature>
<dbReference type="FunFam" id="3.40.50.300:FF:000001">
    <property type="entry name" value="ATP-dependent zinc metalloprotease FtsH"/>
    <property type="match status" value="1"/>
</dbReference>
<accession>I4EWC6</accession>
<dbReference type="PROSITE" id="PS00674">
    <property type="entry name" value="AAA"/>
    <property type="match status" value="1"/>
</dbReference>
<feature type="region of interest" description="Disordered" evidence="16">
    <location>
        <begin position="1"/>
        <end position="22"/>
    </location>
</feature>
<dbReference type="Gene3D" id="1.20.58.760">
    <property type="entry name" value="Peptidase M41"/>
    <property type="match status" value="1"/>
</dbReference>
<feature type="transmembrane region" description="Helical" evidence="14">
    <location>
        <begin position="129"/>
        <end position="148"/>
    </location>
</feature>
<dbReference type="OrthoDB" id="9809379at2"/>
<dbReference type="OMA" id="AHPMEIN"/>
<dbReference type="GO" id="GO:0005886">
    <property type="term" value="C:plasma membrane"/>
    <property type="evidence" value="ECO:0007669"/>
    <property type="project" value="UniProtKB-SubCell"/>
</dbReference>
<dbReference type="InterPro" id="IPR037219">
    <property type="entry name" value="Peptidase_M41-like"/>
</dbReference>
<dbReference type="PANTHER" id="PTHR23076:SF97">
    <property type="entry name" value="ATP-DEPENDENT ZINC METALLOPROTEASE YME1L1"/>
    <property type="match status" value="1"/>
</dbReference>
<dbReference type="InterPro" id="IPR003593">
    <property type="entry name" value="AAA+_ATPase"/>
</dbReference>
<dbReference type="GO" id="GO:0030163">
    <property type="term" value="P:protein catabolic process"/>
    <property type="evidence" value="ECO:0007669"/>
    <property type="project" value="UniProtKB-UniRule"/>
</dbReference>
<keyword evidence="11 14" id="KW-0482">Metalloprotease</keyword>
<evidence type="ECO:0000256" key="8">
    <source>
        <dbReference type="ARBA" id="ARBA00022833"/>
    </source>
</evidence>
<organism evidence="18 19">
    <name type="scientific">Modestobacter italicus (strain DSM 44449 / CECT 9708 / BC 501)</name>
    <dbReference type="NCBI Taxonomy" id="2732864"/>
    <lineage>
        <taxon>Bacteria</taxon>
        <taxon>Bacillati</taxon>
        <taxon>Actinomycetota</taxon>
        <taxon>Actinomycetes</taxon>
        <taxon>Geodermatophilales</taxon>
        <taxon>Geodermatophilaceae</taxon>
        <taxon>Modestobacter</taxon>
    </lineage>
</organism>
<dbReference type="GO" id="GO:0004176">
    <property type="term" value="F:ATP-dependent peptidase activity"/>
    <property type="evidence" value="ECO:0007669"/>
    <property type="project" value="InterPro"/>
</dbReference>
<dbReference type="PANTHER" id="PTHR23076">
    <property type="entry name" value="METALLOPROTEASE M41 FTSH"/>
    <property type="match status" value="1"/>
</dbReference>
<evidence type="ECO:0000256" key="3">
    <source>
        <dbReference type="ARBA" id="ARBA00022670"/>
    </source>
</evidence>
<comment type="subcellular location">
    <subcellularLocation>
        <location evidence="14">Cell membrane</location>
        <topology evidence="14">Multi-pass membrane protein</topology>
        <orientation evidence="14">Cytoplasmic side</orientation>
    </subcellularLocation>
    <subcellularLocation>
        <location evidence="1">Membrane</location>
    </subcellularLocation>
</comment>
<keyword evidence="8 14" id="KW-0862">Zinc</keyword>
<dbReference type="Pfam" id="PF00004">
    <property type="entry name" value="AAA"/>
    <property type="match status" value="1"/>
</dbReference>
<dbReference type="EMBL" id="FO203431">
    <property type="protein sequence ID" value="CCH87689.1"/>
    <property type="molecule type" value="Genomic_DNA"/>
</dbReference>
<proteinExistence type="inferred from homology"/>
<evidence type="ECO:0000256" key="13">
    <source>
        <dbReference type="ARBA" id="ARBA00061570"/>
    </source>
</evidence>
<evidence type="ECO:0000313" key="19">
    <source>
        <dbReference type="Proteomes" id="UP000006461"/>
    </source>
</evidence>
<dbReference type="SUPFAM" id="SSF140990">
    <property type="entry name" value="FtsH protease domain-like"/>
    <property type="match status" value="1"/>
</dbReference>
<evidence type="ECO:0000256" key="16">
    <source>
        <dbReference type="SAM" id="MobiDB-lite"/>
    </source>
</evidence>
<dbReference type="InterPro" id="IPR003960">
    <property type="entry name" value="ATPase_AAA_CS"/>
</dbReference>
<dbReference type="Gene3D" id="1.10.8.60">
    <property type="match status" value="1"/>
</dbReference>
<dbReference type="HOGENOM" id="CLU_000688_16_2_11"/>
<comment type="cofactor">
    <cofactor evidence="14">
        <name>Zn(2+)</name>
        <dbReference type="ChEBI" id="CHEBI:29105"/>
    </cofactor>
    <text evidence="14">Binds 1 zinc ion per subunit.</text>
</comment>
<dbReference type="Gene3D" id="3.40.50.300">
    <property type="entry name" value="P-loop containing nucleotide triphosphate hydrolases"/>
    <property type="match status" value="1"/>
</dbReference>
<dbReference type="GO" id="GO:0005524">
    <property type="term" value="F:ATP binding"/>
    <property type="evidence" value="ECO:0007669"/>
    <property type="project" value="UniProtKB-UniRule"/>
</dbReference>
<dbReference type="GO" id="GO:0051301">
    <property type="term" value="P:cell division"/>
    <property type="evidence" value="ECO:0007669"/>
    <property type="project" value="UniProtKB-KW"/>
</dbReference>
<keyword evidence="18" id="KW-0131">Cell cycle</keyword>